<evidence type="ECO:0000259" key="1">
    <source>
        <dbReference type="Pfam" id="PF05193"/>
    </source>
</evidence>
<dbReference type="Gene3D" id="3.30.830.10">
    <property type="entry name" value="Metalloenzyme, LuxS/M16 peptidase-like"/>
    <property type="match status" value="1"/>
</dbReference>
<dbReference type="EMBL" id="JAKUDL010000001">
    <property type="protein sequence ID" value="MCH4293108.1"/>
    <property type="molecule type" value="Genomic_DNA"/>
</dbReference>
<sequence>MKAFVNPHRAPGIRTLQTAVLLIAAPLLCSCQQTQLSFEPVAAPMLADFANTGSIANLAIETGLADANNGHQTKPVSGLPPFPQIGAEPLDQKQAETLMRSGIWQQGAVTVDARLKAAHFILVSPGSPLPHGDLLARALNARARHAALNGDTCAENLVVVARLHSLSFSSRCDSAAVLKQRAQALMDGLSQMTSADFNRIVREHKLARHIDAFTGADIDRLWAQKVLGDGHPYLGYNRPFDGNPNELSASLQAFRAQAQTHLLSNSAATQDDNAPHSFHAQTEMIVPPQSHAEPEKPALLTPPLQSGKRLYLLDAPGQVQAQVRIGYGLSPSGDSSSCKAAAALLGRSQSGRLFYDLRSQRGLTYGVYGSCIDNPLSRTLKFYGASANESSGAFVRGIVDHLALLANDDAGTEELNALQSYLAGQRILRTDSPGAALADWLDALEQGQSQPKAAGTLLDSLALAGFNRLVFSQAPLIVVKGDASVIRADLAAKLPDWQIEVLENVP</sequence>
<comment type="caution">
    <text evidence="2">The sequence shown here is derived from an EMBL/GenBank/DDBJ whole genome shotgun (WGS) entry which is preliminary data.</text>
</comment>
<dbReference type="PROSITE" id="PS51257">
    <property type="entry name" value="PROKAR_LIPOPROTEIN"/>
    <property type="match status" value="1"/>
</dbReference>
<name>A0AAJ1BE67_9GAMM</name>
<accession>A0AAJ1BE67</accession>
<gene>
    <name evidence="2" type="ORF">MJ923_02155</name>
</gene>
<evidence type="ECO:0000313" key="3">
    <source>
        <dbReference type="Proteomes" id="UP001297581"/>
    </source>
</evidence>
<keyword evidence="3" id="KW-1185">Reference proteome</keyword>
<dbReference type="SUPFAM" id="SSF63411">
    <property type="entry name" value="LuxS/MPP-like metallohydrolase"/>
    <property type="match status" value="1"/>
</dbReference>
<feature type="domain" description="Peptidase M16 C-terminal" evidence="1">
    <location>
        <begin position="293"/>
        <end position="420"/>
    </location>
</feature>
<dbReference type="AlphaFoldDB" id="A0AAJ1BE67"/>
<reference evidence="2 3" key="1">
    <citation type="submission" date="2022-02" db="EMBL/GenBank/DDBJ databases">
        <title>The genome sequence of Shewanella sp. 3B26.</title>
        <authorList>
            <person name="Du J."/>
        </authorList>
    </citation>
    <scope>NUCLEOTIDE SEQUENCE [LARGE SCALE GENOMIC DNA]</scope>
    <source>
        <strain evidence="2 3">3B26</strain>
    </source>
</reference>
<dbReference type="Proteomes" id="UP001297581">
    <property type="component" value="Unassembled WGS sequence"/>
</dbReference>
<dbReference type="RefSeq" id="WP_240589722.1">
    <property type="nucleotide sequence ID" value="NZ_JAKUDL010000001.1"/>
</dbReference>
<dbReference type="InterPro" id="IPR011249">
    <property type="entry name" value="Metalloenz_LuxS/M16"/>
</dbReference>
<evidence type="ECO:0000313" key="2">
    <source>
        <dbReference type="EMBL" id="MCH4293108.1"/>
    </source>
</evidence>
<organism evidence="2 3">
    <name type="scientific">Shewanella zhuhaiensis</name>
    <dbReference type="NCBI Taxonomy" id="2919576"/>
    <lineage>
        <taxon>Bacteria</taxon>
        <taxon>Pseudomonadati</taxon>
        <taxon>Pseudomonadota</taxon>
        <taxon>Gammaproteobacteria</taxon>
        <taxon>Alteromonadales</taxon>
        <taxon>Shewanellaceae</taxon>
        <taxon>Shewanella</taxon>
    </lineage>
</organism>
<dbReference type="InterPro" id="IPR007863">
    <property type="entry name" value="Peptidase_M16_C"/>
</dbReference>
<protein>
    <submittedName>
        <fullName evidence="2">Insulinase family protein</fullName>
    </submittedName>
</protein>
<proteinExistence type="predicted"/>
<dbReference type="Pfam" id="PF05193">
    <property type="entry name" value="Peptidase_M16_C"/>
    <property type="match status" value="1"/>
</dbReference>
<dbReference type="GO" id="GO:0046872">
    <property type="term" value="F:metal ion binding"/>
    <property type="evidence" value="ECO:0007669"/>
    <property type="project" value="InterPro"/>
</dbReference>